<comment type="caution">
    <text evidence="3">The sequence shown here is derived from an EMBL/GenBank/DDBJ whole genome shotgun (WGS) entry which is preliminary data.</text>
</comment>
<feature type="chain" id="PRO_5043686527" evidence="2">
    <location>
        <begin position="34"/>
        <end position="163"/>
    </location>
</feature>
<evidence type="ECO:0000313" key="3">
    <source>
        <dbReference type="EMBL" id="KAG7502864.1"/>
    </source>
</evidence>
<keyword evidence="2" id="KW-0732">Signal</keyword>
<dbReference type="AlphaFoldDB" id="A0AAV6REP8"/>
<gene>
    <name evidence="3" type="ORF">JOB18_027724</name>
</gene>
<keyword evidence="4" id="KW-1185">Reference proteome</keyword>
<evidence type="ECO:0000256" key="2">
    <source>
        <dbReference type="SAM" id="SignalP"/>
    </source>
</evidence>
<dbReference type="EMBL" id="JAGKHQ010000012">
    <property type="protein sequence ID" value="KAG7502864.1"/>
    <property type="molecule type" value="Genomic_DNA"/>
</dbReference>
<dbReference type="Proteomes" id="UP000693946">
    <property type="component" value="Linkage Group LG2"/>
</dbReference>
<feature type="region of interest" description="Disordered" evidence="1">
    <location>
        <begin position="91"/>
        <end position="123"/>
    </location>
</feature>
<evidence type="ECO:0000313" key="4">
    <source>
        <dbReference type="Proteomes" id="UP000693946"/>
    </source>
</evidence>
<accession>A0AAV6REP8</accession>
<evidence type="ECO:0000256" key="1">
    <source>
        <dbReference type="SAM" id="MobiDB-lite"/>
    </source>
</evidence>
<sequence length="163" mass="17599">MVHVCNPNHSTFKLQTVWQLLFLVIHSPYSTLGVPAAQSHTSLMSLIISDSATAGLSGWPPVLTGTVKSFQRGPTTEETLTALDLSAAIQPTSTPNAVRRSRSLPHSAEEDAQQKKKEPTPDLNFGCCGQGLNGVVRSSQSVSVVLGYKTPSIEQQRVLYQQL</sequence>
<organism evidence="3 4">
    <name type="scientific">Solea senegalensis</name>
    <name type="common">Senegalese sole</name>
    <dbReference type="NCBI Taxonomy" id="28829"/>
    <lineage>
        <taxon>Eukaryota</taxon>
        <taxon>Metazoa</taxon>
        <taxon>Chordata</taxon>
        <taxon>Craniata</taxon>
        <taxon>Vertebrata</taxon>
        <taxon>Euteleostomi</taxon>
        <taxon>Actinopterygii</taxon>
        <taxon>Neopterygii</taxon>
        <taxon>Teleostei</taxon>
        <taxon>Neoteleostei</taxon>
        <taxon>Acanthomorphata</taxon>
        <taxon>Carangaria</taxon>
        <taxon>Pleuronectiformes</taxon>
        <taxon>Pleuronectoidei</taxon>
        <taxon>Soleidae</taxon>
        <taxon>Solea</taxon>
    </lineage>
</organism>
<reference evidence="3 4" key="1">
    <citation type="journal article" date="2021" name="Sci. Rep.">
        <title>Chromosome anchoring in Senegalese sole (Solea senegalensis) reveals sex-associated markers and genome rearrangements in flatfish.</title>
        <authorList>
            <person name="Guerrero-Cozar I."/>
            <person name="Gomez-Garrido J."/>
            <person name="Berbel C."/>
            <person name="Martinez-Blanch J.F."/>
            <person name="Alioto T."/>
            <person name="Claros M.G."/>
            <person name="Gagnaire P.A."/>
            <person name="Manchado M."/>
        </authorList>
    </citation>
    <scope>NUCLEOTIDE SEQUENCE [LARGE SCALE GENOMIC DNA]</scope>
    <source>
        <strain evidence="3">Sse05_10M</strain>
    </source>
</reference>
<feature type="signal peptide" evidence="2">
    <location>
        <begin position="1"/>
        <end position="33"/>
    </location>
</feature>
<protein>
    <submittedName>
        <fullName evidence="3">Uncharacterized protein</fullName>
    </submittedName>
</protein>
<name>A0AAV6REP8_SOLSE</name>
<feature type="compositionally biased region" description="Basic and acidic residues" evidence="1">
    <location>
        <begin position="107"/>
        <end position="120"/>
    </location>
</feature>
<proteinExistence type="predicted"/>